<evidence type="ECO:0000313" key="1">
    <source>
        <dbReference type="EMBL" id="KAJ8721085.1"/>
    </source>
</evidence>
<name>A0ACC2QNI3_9NEOP</name>
<sequence>MYFVYDTPHVSPVTATRYSSVHDLPLSVGGPFALSLHFLNFMITKFRRKRVDVQCPTNVAAIKEFKEETQKKYGKEGMFFEMNDKKVFPLFDTPHLLKGVRNNFINDKCKVLSKWAREMGKMGTPKNVFGNAISSLKCV</sequence>
<accession>A0ACC2QNI3</accession>
<evidence type="ECO:0000313" key="2">
    <source>
        <dbReference type="Proteomes" id="UP001231649"/>
    </source>
</evidence>
<comment type="caution">
    <text evidence="1">The sequence shown here is derived from an EMBL/GenBank/DDBJ whole genome shotgun (WGS) entry which is preliminary data.</text>
</comment>
<dbReference type="EMBL" id="CM056795">
    <property type="protein sequence ID" value="KAJ8721085.1"/>
    <property type="molecule type" value="Genomic_DNA"/>
</dbReference>
<keyword evidence="2" id="KW-1185">Reference proteome</keyword>
<proteinExistence type="predicted"/>
<dbReference type="Proteomes" id="UP001231649">
    <property type="component" value="Chromosome 19"/>
</dbReference>
<organism evidence="1 2">
    <name type="scientific">Mythimna loreyi</name>
    <dbReference type="NCBI Taxonomy" id="667449"/>
    <lineage>
        <taxon>Eukaryota</taxon>
        <taxon>Metazoa</taxon>
        <taxon>Ecdysozoa</taxon>
        <taxon>Arthropoda</taxon>
        <taxon>Hexapoda</taxon>
        <taxon>Insecta</taxon>
        <taxon>Pterygota</taxon>
        <taxon>Neoptera</taxon>
        <taxon>Endopterygota</taxon>
        <taxon>Lepidoptera</taxon>
        <taxon>Glossata</taxon>
        <taxon>Ditrysia</taxon>
        <taxon>Noctuoidea</taxon>
        <taxon>Noctuidae</taxon>
        <taxon>Noctuinae</taxon>
        <taxon>Hadenini</taxon>
        <taxon>Mythimna</taxon>
    </lineage>
</organism>
<gene>
    <name evidence="1" type="ORF">PYW08_006550</name>
</gene>
<protein>
    <submittedName>
        <fullName evidence="1">Uncharacterized protein</fullName>
    </submittedName>
</protein>
<reference evidence="1" key="1">
    <citation type="submission" date="2023-03" db="EMBL/GenBank/DDBJ databases">
        <title>Chromosome-level genomes of two armyworms, Mythimna separata and Mythimna loreyi, provide insights into the biosynthesis and reception of sex pheromones.</title>
        <authorList>
            <person name="Zhao H."/>
        </authorList>
    </citation>
    <scope>NUCLEOTIDE SEQUENCE</scope>
    <source>
        <strain evidence="1">BeijingLab</strain>
    </source>
</reference>